<feature type="region of interest" description="Disordered" evidence="1">
    <location>
        <begin position="146"/>
        <end position="169"/>
    </location>
</feature>
<evidence type="ECO:0000313" key="3">
    <source>
        <dbReference type="Proteomes" id="UP000256964"/>
    </source>
</evidence>
<name>A0A371CIC3_9APHY</name>
<feature type="compositionally biased region" description="Basic and acidic residues" evidence="1">
    <location>
        <begin position="146"/>
        <end position="163"/>
    </location>
</feature>
<evidence type="ECO:0000256" key="1">
    <source>
        <dbReference type="SAM" id="MobiDB-lite"/>
    </source>
</evidence>
<dbReference type="Proteomes" id="UP000256964">
    <property type="component" value="Unassembled WGS sequence"/>
</dbReference>
<feature type="region of interest" description="Disordered" evidence="1">
    <location>
        <begin position="1"/>
        <end position="23"/>
    </location>
</feature>
<dbReference type="EMBL" id="KZ857599">
    <property type="protein sequence ID" value="RDX40016.1"/>
    <property type="molecule type" value="Genomic_DNA"/>
</dbReference>
<proteinExistence type="predicted"/>
<keyword evidence="3" id="KW-1185">Reference proteome</keyword>
<reference evidence="2 3" key="1">
    <citation type="journal article" date="2018" name="Biotechnol. Biofuels">
        <title>Integrative visual omics of the white-rot fungus Polyporus brumalis exposes the biotechnological potential of its oxidative enzymes for delignifying raw plant biomass.</title>
        <authorList>
            <person name="Miyauchi S."/>
            <person name="Rancon A."/>
            <person name="Drula E."/>
            <person name="Hage H."/>
            <person name="Chaduli D."/>
            <person name="Favel A."/>
            <person name="Grisel S."/>
            <person name="Henrissat B."/>
            <person name="Herpoel-Gimbert I."/>
            <person name="Ruiz-Duenas F.J."/>
            <person name="Chevret D."/>
            <person name="Hainaut M."/>
            <person name="Lin J."/>
            <person name="Wang M."/>
            <person name="Pangilinan J."/>
            <person name="Lipzen A."/>
            <person name="Lesage-Meessen L."/>
            <person name="Navarro D."/>
            <person name="Riley R."/>
            <person name="Grigoriev I.V."/>
            <person name="Zhou S."/>
            <person name="Raouche S."/>
            <person name="Rosso M.N."/>
        </authorList>
    </citation>
    <scope>NUCLEOTIDE SEQUENCE [LARGE SCALE GENOMIC DNA]</scope>
    <source>
        <strain evidence="2 3">BRFM 1820</strain>
    </source>
</reference>
<evidence type="ECO:0000313" key="2">
    <source>
        <dbReference type="EMBL" id="RDX40016.1"/>
    </source>
</evidence>
<accession>A0A371CIC3</accession>
<gene>
    <name evidence="2" type="ORF">OH76DRAFT_475772</name>
</gene>
<sequence length="203" mass="22247">MHISLPRLRTGSRTPRACTRSLDHGDRSAKLEAQCSIPLLAAHLRPLRVALQGRMFGVEQACSPPVYRSLRDSRRGSDARKPRGEFKDLQTDAALNPLCCMSSSPCDRTVRTSSHRPALVDAPSYAGYAFPCYIFAPACSQPYGRVPKDEGSSPRNDCGHDSVRSSPSGRPSYAFLQLRHIPVDPIPGGCCPTPAWRTSKTLR</sequence>
<organism evidence="2 3">
    <name type="scientific">Lentinus brumalis</name>
    <dbReference type="NCBI Taxonomy" id="2498619"/>
    <lineage>
        <taxon>Eukaryota</taxon>
        <taxon>Fungi</taxon>
        <taxon>Dikarya</taxon>
        <taxon>Basidiomycota</taxon>
        <taxon>Agaricomycotina</taxon>
        <taxon>Agaricomycetes</taxon>
        <taxon>Polyporales</taxon>
        <taxon>Polyporaceae</taxon>
        <taxon>Lentinus</taxon>
    </lineage>
</organism>
<protein>
    <submittedName>
        <fullName evidence="2">Uncharacterized protein</fullName>
    </submittedName>
</protein>
<dbReference type="AlphaFoldDB" id="A0A371CIC3"/>